<dbReference type="InterPro" id="IPR008480">
    <property type="entry name" value="DUF761_pln"/>
</dbReference>
<reference evidence="1 2" key="1">
    <citation type="submission" date="2019-09" db="EMBL/GenBank/DDBJ databases">
        <authorList>
            <person name="Ou C."/>
        </authorList>
    </citation>
    <scope>NUCLEOTIDE SEQUENCE [LARGE SCALE GENOMIC DNA]</scope>
    <source>
        <strain evidence="1">S2</strain>
        <tissue evidence="1">Leaf</tissue>
    </source>
</reference>
<gene>
    <name evidence="1" type="ORF">D8674_015922</name>
</gene>
<sequence length="159" mass="19118">MSRRRMPVFQKLSKLLNIFIFLAKVRKLSFENSFIRKLQYSKKMKLLKNYNSGFVREYQFSPSNTPLIHYHRRRQLMKNGSLRDVYSMYFLCKCWGNSLRVEGDFTLEALPTAGDDNAVALYEPLDWGDHEEEASIDLRAQMFIERFYEEMRMQRQESF</sequence>
<dbReference type="EMBL" id="SMOL01000160">
    <property type="protein sequence ID" value="KAB2624262.1"/>
    <property type="molecule type" value="Genomic_DNA"/>
</dbReference>
<reference evidence="1 2" key="3">
    <citation type="submission" date="2019-11" db="EMBL/GenBank/DDBJ databases">
        <title>A de novo genome assembly of a pear dwarfing rootstock.</title>
        <authorList>
            <person name="Wang F."/>
            <person name="Wang J."/>
            <person name="Li S."/>
            <person name="Zhang Y."/>
            <person name="Fang M."/>
            <person name="Ma L."/>
            <person name="Zhao Y."/>
            <person name="Jiang S."/>
        </authorList>
    </citation>
    <scope>NUCLEOTIDE SEQUENCE [LARGE SCALE GENOMIC DNA]</scope>
    <source>
        <strain evidence="1">S2</strain>
        <tissue evidence="1">Leaf</tissue>
    </source>
</reference>
<protein>
    <recommendedName>
        <fullName evidence="3">Cotton fiber protein</fullName>
    </recommendedName>
</protein>
<evidence type="ECO:0000313" key="1">
    <source>
        <dbReference type="EMBL" id="KAB2624262.1"/>
    </source>
</evidence>
<dbReference type="PANTHER" id="PTHR33265:SF10">
    <property type="entry name" value="OS01G0133200 PROTEIN"/>
    <property type="match status" value="1"/>
</dbReference>
<evidence type="ECO:0000313" key="2">
    <source>
        <dbReference type="Proteomes" id="UP000327157"/>
    </source>
</evidence>
<dbReference type="AlphaFoldDB" id="A0A5N5HDP2"/>
<reference evidence="2" key="2">
    <citation type="submission" date="2019-10" db="EMBL/GenBank/DDBJ databases">
        <title>A de novo genome assembly of a pear dwarfing rootstock.</title>
        <authorList>
            <person name="Wang F."/>
            <person name="Wang J."/>
            <person name="Li S."/>
            <person name="Zhang Y."/>
            <person name="Fang M."/>
            <person name="Ma L."/>
            <person name="Zhao Y."/>
            <person name="Jiang S."/>
        </authorList>
    </citation>
    <scope>NUCLEOTIDE SEQUENCE [LARGE SCALE GENOMIC DNA]</scope>
</reference>
<keyword evidence="2" id="KW-1185">Reference proteome</keyword>
<dbReference type="OrthoDB" id="1936669at2759"/>
<organism evidence="1 2">
    <name type="scientific">Pyrus ussuriensis x Pyrus communis</name>
    <dbReference type="NCBI Taxonomy" id="2448454"/>
    <lineage>
        <taxon>Eukaryota</taxon>
        <taxon>Viridiplantae</taxon>
        <taxon>Streptophyta</taxon>
        <taxon>Embryophyta</taxon>
        <taxon>Tracheophyta</taxon>
        <taxon>Spermatophyta</taxon>
        <taxon>Magnoliopsida</taxon>
        <taxon>eudicotyledons</taxon>
        <taxon>Gunneridae</taxon>
        <taxon>Pentapetalae</taxon>
        <taxon>rosids</taxon>
        <taxon>fabids</taxon>
        <taxon>Rosales</taxon>
        <taxon>Rosaceae</taxon>
        <taxon>Amygdaloideae</taxon>
        <taxon>Maleae</taxon>
        <taxon>Pyrus</taxon>
    </lineage>
</organism>
<evidence type="ECO:0008006" key="3">
    <source>
        <dbReference type="Google" id="ProtNLM"/>
    </source>
</evidence>
<dbReference type="Pfam" id="PF05553">
    <property type="entry name" value="DUF761"/>
    <property type="match status" value="1"/>
</dbReference>
<name>A0A5N5HDP2_9ROSA</name>
<proteinExistence type="predicted"/>
<dbReference type="PANTHER" id="PTHR33265">
    <property type="entry name" value="AVR9/CF-9 RAPIDLY ELICITED PROTEIN-RELATED"/>
    <property type="match status" value="1"/>
</dbReference>
<accession>A0A5N5HDP2</accession>
<comment type="caution">
    <text evidence="1">The sequence shown here is derived from an EMBL/GenBank/DDBJ whole genome shotgun (WGS) entry which is preliminary data.</text>
</comment>
<dbReference type="Proteomes" id="UP000327157">
    <property type="component" value="Chromosome 16"/>
</dbReference>